<dbReference type="PANTHER" id="PTHR33164">
    <property type="entry name" value="TRANSCRIPTIONAL REGULATOR, MARR FAMILY"/>
    <property type="match status" value="1"/>
</dbReference>
<dbReference type="PROSITE" id="PS50995">
    <property type="entry name" value="HTH_MARR_2"/>
    <property type="match status" value="1"/>
</dbReference>
<keyword evidence="1" id="KW-0805">Transcription regulation</keyword>
<name>H0E4F3_9ACTN</name>
<feature type="domain" description="HTH marR-type" evidence="4">
    <location>
        <begin position="7"/>
        <end position="141"/>
    </location>
</feature>
<dbReference type="InterPro" id="IPR039422">
    <property type="entry name" value="MarR/SlyA-like"/>
</dbReference>
<accession>H0E4F3</accession>
<keyword evidence="6" id="KW-1185">Reference proteome</keyword>
<dbReference type="GO" id="GO:0003677">
    <property type="term" value="F:DNA binding"/>
    <property type="evidence" value="ECO:0007669"/>
    <property type="project" value="UniProtKB-KW"/>
</dbReference>
<proteinExistence type="predicted"/>
<dbReference type="OrthoDB" id="122135at2"/>
<evidence type="ECO:0000313" key="6">
    <source>
        <dbReference type="Proteomes" id="UP000005143"/>
    </source>
</evidence>
<comment type="caution">
    <text evidence="5">The sequence shown here is derived from an EMBL/GenBank/DDBJ whole genome shotgun (WGS) entry which is preliminary data.</text>
</comment>
<dbReference type="Gene3D" id="1.10.10.10">
    <property type="entry name" value="Winged helix-like DNA-binding domain superfamily/Winged helix DNA-binding domain"/>
    <property type="match status" value="1"/>
</dbReference>
<dbReference type="PROSITE" id="PS01117">
    <property type="entry name" value="HTH_MARR_1"/>
    <property type="match status" value="1"/>
</dbReference>
<dbReference type="SUPFAM" id="SSF46785">
    <property type="entry name" value="Winged helix' DNA-binding domain"/>
    <property type="match status" value="1"/>
</dbReference>
<dbReference type="EMBL" id="AGUD01000105">
    <property type="protein sequence ID" value="EHN11442.1"/>
    <property type="molecule type" value="Genomic_DNA"/>
</dbReference>
<gene>
    <name evidence="5" type="ORF">PAI11_16840</name>
</gene>
<dbReference type="AlphaFoldDB" id="H0E4F3"/>
<dbReference type="SMART" id="SM00347">
    <property type="entry name" value="HTH_MARR"/>
    <property type="match status" value="1"/>
</dbReference>
<dbReference type="GO" id="GO:0003700">
    <property type="term" value="F:DNA-binding transcription factor activity"/>
    <property type="evidence" value="ECO:0007669"/>
    <property type="project" value="InterPro"/>
</dbReference>
<dbReference type="RefSeq" id="WP_007573265.1">
    <property type="nucleotide sequence ID" value="NZ_AGUD01000105.1"/>
</dbReference>
<sequence length="158" mass="16666">MTDDAAAADLPILLAGAMSAVSDRLLAAMQDRGIADMRPSFGYVIRAVAAERPTVNGLAERLGVTKQSASRLVDDMERDGFVERVVDPADRRARRLQLTDKGATVRGIAIATGTAIEAELRDVLDASAVVAARAVLEAIITAGGARADLAARRARPTW</sequence>
<protein>
    <submittedName>
        <fullName evidence="5">Transcriptional regulator MarR family</fullName>
    </submittedName>
</protein>
<dbReference type="PRINTS" id="PR00598">
    <property type="entry name" value="HTHMARR"/>
</dbReference>
<evidence type="ECO:0000259" key="4">
    <source>
        <dbReference type="PROSITE" id="PS50995"/>
    </source>
</evidence>
<dbReference type="GO" id="GO:0006950">
    <property type="term" value="P:response to stress"/>
    <property type="evidence" value="ECO:0007669"/>
    <property type="project" value="TreeGrafter"/>
</dbReference>
<dbReference type="InterPro" id="IPR023187">
    <property type="entry name" value="Tscrpt_reg_MarR-type_CS"/>
</dbReference>
<dbReference type="InterPro" id="IPR036390">
    <property type="entry name" value="WH_DNA-bd_sf"/>
</dbReference>
<dbReference type="InterPro" id="IPR036388">
    <property type="entry name" value="WH-like_DNA-bd_sf"/>
</dbReference>
<evidence type="ECO:0000256" key="3">
    <source>
        <dbReference type="ARBA" id="ARBA00023163"/>
    </source>
</evidence>
<keyword evidence="3" id="KW-0804">Transcription</keyword>
<reference evidence="5 6" key="1">
    <citation type="journal article" date="2013" name="Biodegradation">
        <title>Quantitative proteomic analysis of ibuprofen-degrading Patulibacter sp. strain I11.</title>
        <authorList>
            <person name="Almeida B."/>
            <person name="Kjeldal H."/>
            <person name="Lolas I."/>
            <person name="Knudsen A.D."/>
            <person name="Carvalho G."/>
            <person name="Nielsen K.L."/>
            <person name="Barreto Crespo M.T."/>
            <person name="Stensballe A."/>
            <person name="Nielsen J.L."/>
        </authorList>
    </citation>
    <scope>NUCLEOTIDE SEQUENCE [LARGE SCALE GENOMIC DNA]</scope>
    <source>
        <strain evidence="5 6">I11</strain>
    </source>
</reference>
<evidence type="ECO:0000256" key="1">
    <source>
        <dbReference type="ARBA" id="ARBA00023015"/>
    </source>
</evidence>
<dbReference type="PANTHER" id="PTHR33164:SF99">
    <property type="entry name" value="MARR FAMILY REGULATORY PROTEIN"/>
    <property type="match status" value="1"/>
</dbReference>
<evidence type="ECO:0000256" key="2">
    <source>
        <dbReference type="ARBA" id="ARBA00023125"/>
    </source>
</evidence>
<dbReference type="Pfam" id="PF12802">
    <property type="entry name" value="MarR_2"/>
    <property type="match status" value="1"/>
</dbReference>
<evidence type="ECO:0000313" key="5">
    <source>
        <dbReference type="EMBL" id="EHN11442.1"/>
    </source>
</evidence>
<dbReference type="Proteomes" id="UP000005143">
    <property type="component" value="Unassembled WGS sequence"/>
</dbReference>
<keyword evidence="2" id="KW-0238">DNA-binding</keyword>
<dbReference type="InterPro" id="IPR000835">
    <property type="entry name" value="HTH_MarR-typ"/>
</dbReference>
<organism evidence="5 6">
    <name type="scientific">Patulibacter medicamentivorans</name>
    <dbReference type="NCBI Taxonomy" id="1097667"/>
    <lineage>
        <taxon>Bacteria</taxon>
        <taxon>Bacillati</taxon>
        <taxon>Actinomycetota</taxon>
        <taxon>Thermoleophilia</taxon>
        <taxon>Solirubrobacterales</taxon>
        <taxon>Patulibacteraceae</taxon>
        <taxon>Patulibacter</taxon>
    </lineage>
</organism>